<accession>A0A841ZYJ2</accession>
<dbReference type="RefSeq" id="WP_185417034.1">
    <property type="nucleotide sequence ID" value="NZ_JAARRU010000001.1"/>
</dbReference>
<dbReference type="AlphaFoldDB" id="A0A841ZYJ2"/>
<name>A0A841ZYJ2_9LIST</name>
<sequence>MFQIGDVFELKIEMEDYGLKEGQQFEVCDISEDGKRVWFKPNHLILDVNINDIQKV</sequence>
<evidence type="ECO:0000313" key="1">
    <source>
        <dbReference type="EMBL" id="MBC1565062.1"/>
    </source>
</evidence>
<proteinExistence type="predicted"/>
<reference evidence="1 2" key="1">
    <citation type="submission" date="2020-03" db="EMBL/GenBank/DDBJ databases">
        <title>Soil Listeria distribution.</title>
        <authorList>
            <person name="Liao J."/>
            <person name="Wiedmann M."/>
        </authorList>
    </citation>
    <scope>NUCLEOTIDE SEQUENCE [LARGE SCALE GENOMIC DNA]</scope>
    <source>
        <strain evidence="1 2">FSL L7-1427</strain>
    </source>
</reference>
<protein>
    <submittedName>
        <fullName evidence="1">Uncharacterized protein</fullName>
    </submittedName>
</protein>
<dbReference type="Proteomes" id="UP000586951">
    <property type="component" value="Unassembled WGS sequence"/>
</dbReference>
<evidence type="ECO:0000313" key="2">
    <source>
        <dbReference type="Proteomes" id="UP000586951"/>
    </source>
</evidence>
<comment type="caution">
    <text evidence="1">The sequence shown here is derived from an EMBL/GenBank/DDBJ whole genome shotgun (WGS) entry which is preliminary data.</text>
</comment>
<gene>
    <name evidence="1" type="ORF">HB907_06540</name>
</gene>
<dbReference type="EMBL" id="JAARRU010000001">
    <property type="protein sequence ID" value="MBC1565062.1"/>
    <property type="molecule type" value="Genomic_DNA"/>
</dbReference>
<organism evidence="1 2">
    <name type="scientific">Listeria booriae</name>
    <dbReference type="NCBI Taxonomy" id="1552123"/>
    <lineage>
        <taxon>Bacteria</taxon>
        <taxon>Bacillati</taxon>
        <taxon>Bacillota</taxon>
        <taxon>Bacilli</taxon>
        <taxon>Bacillales</taxon>
        <taxon>Listeriaceae</taxon>
        <taxon>Listeria</taxon>
    </lineage>
</organism>